<evidence type="ECO:0000313" key="1">
    <source>
        <dbReference type="EMBL" id="MYM39941.1"/>
    </source>
</evidence>
<sequence length="213" mass="24166">MPKANFPKRKEINPQVRQLAAMAFGEASAADNQDEIYALACVLERQRIARGYRDITTFSKTDRTFSFVVSDGNHRYKKLINASDTDIYQHKGMQCALDAALNAMAGGPDRSNGAFFWDGADIKKNYKTHAKVRAGIRFTAPEHNIYQIAESTRLVIKKKNIVRIDCSTGQRIPSCEEVDRFDHVYESTAAWGGTVFWKLSALYLKVMRAKEYR</sequence>
<dbReference type="EMBL" id="WWCM01000007">
    <property type="protein sequence ID" value="MYM39941.1"/>
    <property type="molecule type" value="Genomic_DNA"/>
</dbReference>
<organism evidence="1 2">
    <name type="scientific">Duganella qianjiadongensis</name>
    <dbReference type="NCBI Taxonomy" id="2692176"/>
    <lineage>
        <taxon>Bacteria</taxon>
        <taxon>Pseudomonadati</taxon>
        <taxon>Pseudomonadota</taxon>
        <taxon>Betaproteobacteria</taxon>
        <taxon>Burkholderiales</taxon>
        <taxon>Oxalobacteraceae</taxon>
        <taxon>Telluria group</taxon>
        <taxon>Duganella</taxon>
    </lineage>
</organism>
<reference evidence="1 2" key="1">
    <citation type="submission" date="2019-12" db="EMBL/GenBank/DDBJ databases">
        <title>Novel species isolated from a subtropical stream in China.</title>
        <authorList>
            <person name="Lu H."/>
        </authorList>
    </citation>
    <scope>NUCLEOTIDE SEQUENCE [LARGE SCALE GENOMIC DNA]</scope>
    <source>
        <strain evidence="1 2">CY13W</strain>
    </source>
</reference>
<dbReference type="Proteomes" id="UP000478090">
    <property type="component" value="Unassembled WGS sequence"/>
</dbReference>
<gene>
    <name evidence="1" type="ORF">GTP27_11450</name>
</gene>
<accession>A0ABW9VKG6</accession>
<proteinExistence type="predicted"/>
<keyword evidence="2" id="KW-1185">Reference proteome</keyword>
<comment type="caution">
    <text evidence="1">The sequence shown here is derived from an EMBL/GenBank/DDBJ whole genome shotgun (WGS) entry which is preliminary data.</text>
</comment>
<dbReference type="RefSeq" id="WP_161039316.1">
    <property type="nucleotide sequence ID" value="NZ_WWCM01000007.1"/>
</dbReference>
<name>A0ABW9VKG6_9BURK</name>
<evidence type="ECO:0000313" key="2">
    <source>
        <dbReference type="Proteomes" id="UP000478090"/>
    </source>
</evidence>
<protein>
    <submittedName>
        <fullName evidence="1">Uncharacterized protein</fullName>
    </submittedName>
</protein>